<evidence type="ECO:0000256" key="6">
    <source>
        <dbReference type="SAM" id="Phobius"/>
    </source>
</evidence>
<evidence type="ECO:0000313" key="8">
    <source>
        <dbReference type="EMBL" id="KAL1871517.1"/>
    </source>
</evidence>
<comment type="caution">
    <text evidence="8">The sequence shown here is derived from an EMBL/GenBank/DDBJ whole genome shotgun (WGS) entry which is preliminary data.</text>
</comment>
<dbReference type="InterPro" id="IPR005828">
    <property type="entry name" value="MFS_sugar_transport-like"/>
</dbReference>
<keyword evidence="4 6" id="KW-1133">Transmembrane helix</keyword>
<dbReference type="InterPro" id="IPR036259">
    <property type="entry name" value="MFS_trans_sf"/>
</dbReference>
<proteinExistence type="inferred from homology"/>
<keyword evidence="9" id="KW-1185">Reference proteome</keyword>
<comment type="similarity">
    <text evidence="2">Belongs to the major facilitator superfamily. Sugar transporter (TC 2.A.1.1) family.</text>
</comment>
<dbReference type="PANTHER" id="PTHR48022:SF48">
    <property type="entry name" value="SUGAR TRANSPORTER, PUTATIVE (AFU_ORTHOLOGUE AFUA_3G06730)-RELATED"/>
    <property type="match status" value="1"/>
</dbReference>
<feature type="transmembrane region" description="Helical" evidence="6">
    <location>
        <begin position="99"/>
        <end position="121"/>
    </location>
</feature>
<dbReference type="Pfam" id="PF00083">
    <property type="entry name" value="Sugar_tr"/>
    <property type="match status" value="1"/>
</dbReference>
<name>A0ABR3X6F8_9EURO</name>
<evidence type="ECO:0000256" key="2">
    <source>
        <dbReference type="ARBA" id="ARBA00010992"/>
    </source>
</evidence>
<dbReference type="Proteomes" id="UP001583193">
    <property type="component" value="Unassembled WGS sequence"/>
</dbReference>
<evidence type="ECO:0000256" key="4">
    <source>
        <dbReference type="ARBA" id="ARBA00022989"/>
    </source>
</evidence>
<evidence type="ECO:0000256" key="3">
    <source>
        <dbReference type="ARBA" id="ARBA00022692"/>
    </source>
</evidence>
<evidence type="ECO:0000256" key="5">
    <source>
        <dbReference type="ARBA" id="ARBA00023136"/>
    </source>
</evidence>
<evidence type="ECO:0000259" key="7">
    <source>
        <dbReference type="PROSITE" id="PS50850"/>
    </source>
</evidence>
<comment type="subcellular location">
    <subcellularLocation>
        <location evidence="1">Membrane</location>
        <topology evidence="1">Multi-pass membrane protein</topology>
    </subcellularLocation>
</comment>
<accession>A0ABR3X6F8</accession>
<dbReference type="PANTHER" id="PTHR48022">
    <property type="entry name" value="PLASTIDIC GLUCOSE TRANSPORTER 4"/>
    <property type="match status" value="1"/>
</dbReference>
<dbReference type="PROSITE" id="PS50850">
    <property type="entry name" value="MFS"/>
    <property type="match status" value="1"/>
</dbReference>
<sequence length="127" mass="13408">MADATPSANKGGFRQMCQNPYLLGVASFSTLGGLLFGYDQGVISGVITMESFGACFPHIYTDSGFKGWFVSTLLLAAWFGSLINGPLADRIGRKLSINIAVIIFVIGSAIQCAAVNIPMLFVGMPPP</sequence>
<feature type="transmembrane region" description="Helical" evidence="6">
    <location>
        <begin position="21"/>
        <end position="38"/>
    </location>
</feature>
<dbReference type="SUPFAM" id="SSF103473">
    <property type="entry name" value="MFS general substrate transporter"/>
    <property type="match status" value="1"/>
</dbReference>
<dbReference type="Gene3D" id="1.20.1250.20">
    <property type="entry name" value="MFS general substrate transporter like domains"/>
    <property type="match status" value="1"/>
</dbReference>
<reference evidence="8 9" key="1">
    <citation type="journal article" date="2024" name="IMA Fungus">
        <title>IMA Genome - F19 : A genome assembly and annotation guide to empower mycologists, including annotated draft genome sequences of Ceratocystis pirilliformis, Diaporthe australafricana, Fusarium ophioides, Paecilomyces lecythidis, and Sporothrix stenoceras.</title>
        <authorList>
            <person name="Aylward J."/>
            <person name="Wilson A.M."/>
            <person name="Visagie C.M."/>
            <person name="Spraker J."/>
            <person name="Barnes I."/>
            <person name="Buitendag C."/>
            <person name="Ceriani C."/>
            <person name="Del Mar Angel L."/>
            <person name="du Plessis D."/>
            <person name="Fuchs T."/>
            <person name="Gasser K."/>
            <person name="Kramer D."/>
            <person name="Li W."/>
            <person name="Munsamy K."/>
            <person name="Piso A."/>
            <person name="Price J.L."/>
            <person name="Sonnekus B."/>
            <person name="Thomas C."/>
            <person name="van der Nest A."/>
            <person name="van Dijk A."/>
            <person name="van Heerden A."/>
            <person name="van Vuuren N."/>
            <person name="Yilmaz N."/>
            <person name="Duong T.A."/>
            <person name="van der Merwe N.A."/>
            <person name="Wingfield M.J."/>
            <person name="Wingfield B.D."/>
        </authorList>
    </citation>
    <scope>NUCLEOTIDE SEQUENCE [LARGE SCALE GENOMIC DNA]</scope>
    <source>
        <strain evidence="8 9">CMW 18167</strain>
    </source>
</reference>
<dbReference type="InterPro" id="IPR050360">
    <property type="entry name" value="MFS_Sugar_Transporters"/>
</dbReference>
<keyword evidence="5 6" id="KW-0472">Membrane</keyword>
<feature type="transmembrane region" description="Helical" evidence="6">
    <location>
        <begin position="68"/>
        <end position="87"/>
    </location>
</feature>
<protein>
    <recommendedName>
        <fullName evidence="7">Major facilitator superfamily (MFS) profile domain-containing protein</fullName>
    </recommendedName>
</protein>
<keyword evidence="3 6" id="KW-0812">Transmembrane</keyword>
<dbReference type="InterPro" id="IPR020846">
    <property type="entry name" value="MFS_dom"/>
</dbReference>
<evidence type="ECO:0000256" key="1">
    <source>
        <dbReference type="ARBA" id="ARBA00004141"/>
    </source>
</evidence>
<feature type="domain" description="Major facilitator superfamily (MFS) profile" evidence="7">
    <location>
        <begin position="25"/>
        <end position="127"/>
    </location>
</feature>
<evidence type="ECO:0000313" key="9">
    <source>
        <dbReference type="Proteomes" id="UP001583193"/>
    </source>
</evidence>
<organism evidence="8 9">
    <name type="scientific">Paecilomyces lecythidis</name>
    <dbReference type="NCBI Taxonomy" id="3004212"/>
    <lineage>
        <taxon>Eukaryota</taxon>
        <taxon>Fungi</taxon>
        <taxon>Dikarya</taxon>
        <taxon>Ascomycota</taxon>
        <taxon>Pezizomycotina</taxon>
        <taxon>Eurotiomycetes</taxon>
        <taxon>Eurotiomycetidae</taxon>
        <taxon>Eurotiales</taxon>
        <taxon>Thermoascaceae</taxon>
        <taxon>Paecilomyces</taxon>
    </lineage>
</organism>
<dbReference type="EMBL" id="JAVDPF010000027">
    <property type="protein sequence ID" value="KAL1871517.1"/>
    <property type="molecule type" value="Genomic_DNA"/>
</dbReference>
<gene>
    <name evidence="8" type="ORF">Plec18167_007077</name>
</gene>